<dbReference type="GO" id="GO:0009507">
    <property type="term" value="C:chloroplast"/>
    <property type="evidence" value="ECO:0007669"/>
    <property type="project" value="TreeGrafter"/>
</dbReference>
<dbReference type="FunCoup" id="A0A2V0PLD4">
    <property type="interactions" value="1417"/>
</dbReference>
<keyword evidence="4" id="KW-1185">Reference proteome</keyword>
<dbReference type="PANTHER" id="PTHR42899">
    <property type="entry name" value="SPERMATOGENESIS-ASSOCIATED PROTEIN 20"/>
    <property type="match status" value="1"/>
</dbReference>
<dbReference type="CDD" id="cd02955">
    <property type="entry name" value="SSP411"/>
    <property type="match status" value="1"/>
</dbReference>
<evidence type="ECO:0000256" key="1">
    <source>
        <dbReference type="SAM" id="MobiDB-lite"/>
    </source>
</evidence>
<feature type="compositionally biased region" description="Low complexity" evidence="1">
    <location>
        <begin position="880"/>
        <end position="894"/>
    </location>
</feature>
<evidence type="ECO:0000259" key="2">
    <source>
        <dbReference type="Pfam" id="PF03190"/>
    </source>
</evidence>
<reference evidence="3 4" key="1">
    <citation type="journal article" date="2018" name="Sci. Rep.">
        <title>Raphidocelis subcapitata (=Pseudokirchneriella subcapitata) provides an insight into genome evolution and environmental adaptations in the Sphaeropleales.</title>
        <authorList>
            <person name="Suzuki S."/>
            <person name="Yamaguchi H."/>
            <person name="Nakajima N."/>
            <person name="Kawachi M."/>
        </authorList>
    </citation>
    <scope>NUCLEOTIDE SEQUENCE [LARGE SCALE GENOMIC DNA]</scope>
    <source>
        <strain evidence="3 4">NIES-35</strain>
    </source>
</reference>
<dbReference type="InterPro" id="IPR024705">
    <property type="entry name" value="Ssp411"/>
</dbReference>
<dbReference type="OrthoDB" id="1923667at2759"/>
<evidence type="ECO:0000313" key="3">
    <source>
        <dbReference type="EMBL" id="GBF98147.1"/>
    </source>
</evidence>
<gene>
    <name evidence="3" type="ORF">Rsub_10559</name>
</gene>
<dbReference type="InterPro" id="IPR036249">
    <property type="entry name" value="Thioredoxin-like_sf"/>
</dbReference>
<dbReference type="GO" id="GO:0005975">
    <property type="term" value="P:carbohydrate metabolic process"/>
    <property type="evidence" value="ECO:0007669"/>
    <property type="project" value="InterPro"/>
</dbReference>
<dbReference type="Pfam" id="PF03190">
    <property type="entry name" value="Thioredox_DsbH"/>
    <property type="match status" value="1"/>
</dbReference>
<evidence type="ECO:0000313" key="4">
    <source>
        <dbReference type="Proteomes" id="UP000247498"/>
    </source>
</evidence>
<accession>A0A2V0PLD4</accession>
<name>A0A2V0PLD4_9CHLO</name>
<dbReference type="EMBL" id="BDRX01000117">
    <property type="protein sequence ID" value="GBF98147.1"/>
    <property type="molecule type" value="Genomic_DNA"/>
</dbReference>
<dbReference type="InterPro" id="IPR004879">
    <property type="entry name" value="Ssp411-like_TRX"/>
</dbReference>
<feature type="domain" description="Spermatogenesis-associated protein 20-like TRX" evidence="2">
    <location>
        <begin position="19"/>
        <end position="179"/>
    </location>
</feature>
<dbReference type="InterPro" id="IPR012341">
    <property type="entry name" value="6hp_glycosidase-like_sf"/>
</dbReference>
<dbReference type="SUPFAM" id="SSF48208">
    <property type="entry name" value="Six-hairpin glycosidases"/>
    <property type="match status" value="2"/>
</dbReference>
<proteinExistence type="predicted"/>
<dbReference type="AlphaFoldDB" id="A0A2V0PLD4"/>
<protein>
    <recommendedName>
        <fullName evidence="2">Spermatogenesis-associated protein 20-like TRX domain-containing protein</fullName>
    </recommendedName>
</protein>
<dbReference type="SUPFAM" id="SSF52833">
    <property type="entry name" value="Thioredoxin-like"/>
    <property type="match status" value="1"/>
</dbReference>
<dbReference type="PANTHER" id="PTHR42899:SF1">
    <property type="entry name" value="SPERMATOGENESIS-ASSOCIATED PROTEIN 20"/>
    <property type="match status" value="1"/>
</dbReference>
<dbReference type="InterPro" id="IPR008928">
    <property type="entry name" value="6-hairpin_glycosidase_sf"/>
</dbReference>
<feature type="region of interest" description="Disordered" evidence="1">
    <location>
        <begin position="880"/>
        <end position="906"/>
    </location>
</feature>
<dbReference type="Gene3D" id="3.40.30.10">
    <property type="entry name" value="Glutaredoxin"/>
    <property type="match status" value="1"/>
</dbReference>
<dbReference type="STRING" id="307507.A0A2V0PLD4"/>
<comment type="caution">
    <text evidence="3">The sequence shown here is derived from an EMBL/GenBank/DDBJ whole genome shotgun (WGS) entry which is preliminary data.</text>
</comment>
<organism evidence="3 4">
    <name type="scientific">Raphidocelis subcapitata</name>
    <dbReference type="NCBI Taxonomy" id="307507"/>
    <lineage>
        <taxon>Eukaryota</taxon>
        <taxon>Viridiplantae</taxon>
        <taxon>Chlorophyta</taxon>
        <taxon>core chlorophytes</taxon>
        <taxon>Chlorophyceae</taxon>
        <taxon>CS clade</taxon>
        <taxon>Sphaeropleales</taxon>
        <taxon>Selenastraceae</taxon>
        <taxon>Raphidocelis</taxon>
    </lineage>
</organism>
<sequence>MASASEPAGGGGGSERPANRLAREQSPYLLQHAHNPVDWYPWGEEAFEVARERDVPIFLSVGYSTCHWCHVMERESFEDPEAAALLNGGFVAVKVDREERPDVDSVYMTYVQALTGGGGWPMSVWLTPQLQPIYGATYLPPKDMPGMPSFSTVLRRISQAWSTQREALVSQAASTLDQLRAFAEAGARQPEAAAGLQLADAPLAAARELMDRFDAERGGFGGAPKFPRPSELNALLAASAQAQLSGDAAESPRLLSAALATLRAYCRGGMYDHLGGGFHRYSVDEYLHVPHLVSTLLDALNAAAAAAAAPQPAPAGPSPAAAAAPAGAEGGAGAAAAEAAAAGGGAAAAPAAAAAAFGDVAGWALLAVRGTLDYLLRDMAHPRGGFYSAEDADSLDPASGEKTEGAFYAWTYKEVAGALAAKGLEPALFCEVYDVRREGNCDRSPRSDPHGEFSGKNVLIQVKAPWEAAAAAGLPPAAAAAALARARAALHAARAARPRPSRDEKVVAAWNGQAIGALARAARALPFHEPGPAAGGHVAAAAAAAAAAASGGAAGGGAFAAARGWPAEAGRGAGEYLAAAAAAAAFARAELWDAGEGKLRRSFCGAPGRVWGFAADYAYTVAGLIALAEAGGGAEWLGWAGELQDRMDELFWDEAHGGWFDSAAGADPRITIRTKEDYDGAEPAPSSIAAANLVRLAALLPGPPPEGAEIGAEATEGGADAARRLARADAALAAAAPRLSGRAAVAAPQACAAAWLRARAPLRQAIVAGRLGGDDTAALLAAAHGAWPRDLAVICIDPSDPADRAFWRAHNPRALEMVDAHARAQSRARGGGSGAGAATAEGGAAEGLARATAFVCANYTCRKPTEDPAELSRQLRAGGAAAAAAAAGAPRAAPFEWPQRPAGRGA</sequence>
<dbReference type="Proteomes" id="UP000247498">
    <property type="component" value="Unassembled WGS sequence"/>
</dbReference>
<dbReference type="InParanoid" id="A0A2V0PLD4"/>
<dbReference type="Gene3D" id="1.50.10.10">
    <property type="match status" value="1"/>
</dbReference>